<evidence type="ECO:0000313" key="2">
    <source>
        <dbReference type="EMBL" id="CAG6676048.1"/>
    </source>
</evidence>
<reference evidence="2" key="1">
    <citation type="submission" date="2021-05" db="EMBL/GenBank/DDBJ databases">
        <authorList>
            <person name="Alioto T."/>
            <person name="Alioto T."/>
            <person name="Gomez Garrido J."/>
        </authorList>
    </citation>
    <scope>NUCLEOTIDE SEQUENCE</scope>
</reference>
<feature type="chain" id="PRO_5036262438" evidence="1">
    <location>
        <begin position="20"/>
        <end position="210"/>
    </location>
</feature>
<evidence type="ECO:0000256" key="1">
    <source>
        <dbReference type="SAM" id="SignalP"/>
    </source>
</evidence>
<dbReference type="EMBL" id="HBUF01238514">
    <property type="protein sequence ID" value="CAG6676048.1"/>
    <property type="molecule type" value="Transcribed_RNA"/>
</dbReference>
<feature type="signal peptide" evidence="1">
    <location>
        <begin position="1"/>
        <end position="19"/>
    </location>
</feature>
<accession>A0A8D8WXC5</accession>
<dbReference type="EMBL" id="HBUF01554708">
    <property type="protein sequence ID" value="CAG6760060.1"/>
    <property type="molecule type" value="Transcribed_RNA"/>
</dbReference>
<dbReference type="EMBL" id="HBUF01554707">
    <property type="protein sequence ID" value="CAG6760059.1"/>
    <property type="molecule type" value="Transcribed_RNA"/>
</dbReference>
<proteinExistence type="predicted"/>
<sequence>MPLYFLAVFFLATFGTLKADEASRFAEDMKWKRTLPPYNVIVLYGILEDEKDLVMEKVADIGHKLGFEKHPLDDVVRAYRSKIPNFLFPKPIVVHMVDKAMVDKWAKAFEDKKLHDERWHLLAGLPNDTAVLKGAAEDWAKKMKFDHVWLDDTKTTVLYKKHGYPSTVYTVEDFDHMNRLMLSNDYRLFEVRWNPKQENATHLEEWSFTK</sequence>
<name>A0A8D8WXC5_9HEMI</name>
<dbReference type="AlphaFoldDB" id="A0A8D8WXC5"/>
<organism evidence="2">
    <name type="scientific">Cacopsylla melanoneura</name>
    <dbReference type="NCBI Taxonomy" id="428564"/>
    <lineage>
        <taxon>Eukaryota</taxon>
        <taxon>Metazoa</taxon>
        <taxon>Ecdysozoa</taxon>
        <taxon>Arthropoda</taxon>
        <taxon>Hexapoda</taxon>
        <taxon>Insecta</taxon>
        <taxon>Pterygota</taxon>
        <taxon>Neoptera</taxon>
        <taxon>Paraneoptera</taxon>
        <taxon>Hemiptera</taxon>
        <taxon>Sternorrhyncha</taxon>
        <taxon>Psylloidea</taxon>
        <taxon>Psyllidae</taxon>
        <taxon>Psyllinae</taxon>
        <taxon>Cacopsylla</taxon>
    </lineage>
</organism>
<dbReference type="EMBL" id="HBUF01238513">
    <property type="protein sequence ID" value="CAG6676047.1"/>
    <property type="molecule type" value="Transcribed_RNA"/>
</dbReference>
<keyword evidence="1" id="KW-0732">Signal</keyword>
<protein>
    <submittedName>
        <fullName evidence="2">Uncharacterized protein</fullName>
    </submittedName>
</protein>